<reference evidence="1" key="1">
    <citation type="submission" date="2024-02" db="EMBL/GenBank/DDBJ databases">
        <authorList>
            <consortium name="ELIXIR-Norway"/>
            <consortium name="Elixir Norway"/>
        </authorList>
    </citation>
    <scope>NUCLEOTIDE SEQUENCE</scope>
</reference>
<organism evidence="1 2">
    <name type="scientific">Sphagnum troendelagicum</name>
    <dbReference type="NCBI Taxonomy" id="128251"/>
    <lineage>
        <taxon>Eukaryota</taxon>
        <taxon>Viridiplantae</taxon>
        <taxon>Streptophyta</taxon>
        <taxon>Embryophyta</taxon>
        <taxon>Bryophyta</taxon>
        <taxon>Sphagnophytina</taxon>
        <taxon>Sphagnopsida</taxon>
        <taxon>Sphagnales</taxon>
        <taxon>Sphagnaceae</taxon>
        <taxon>Sphagnum</taxon>
    </lineage>
</organism>
<dbReference type="EMBL" id="OZ019898">
    <property type="protein sequence ID" value="CAK9229016.1"/>
    <property type="molecule type" value="Genomic_DNA"/>
</dbReference>
<keyword evidence="2" id="KW-1185">Reference proteome</keyword>
<evidence type="ECO:0000313" key="2">
    <source>
        <dbReference type="Proteomes" id="UP001497512"/>
    </source>
</evidence>
<proteinExistence type="predicted"/>
<dbReference type="Proteomes" id="UP001497512">
    <property type="component" value="Chromosome 6"/>
</dbReference>
<sequence length="75" mass="8544">MERARASSVHRTPRNMMKKVTMEAFSSVCVTRSKRVTTTPITTEKEKTAKGVCRIRARYTAPNENTIFRHASEAE</sequence>
<accession>A0ABP0USJ3</accession>
<evidence type="ECO:0000313" key="1">
    <source>
        <dbReference type="EMBL" id="CAK9229016.1"/>
    </source>
</evidence>
<protein>
    <submittedName>
        <fullName evidence="1">Uncharacterized protein</fullName>
    </submittedName>
</protein>
<name>A0ABP0USJ3_9BRYO</name>
<gene>
    <name evidence="1" type="ORF">CSSPTR1EN2_LOCUS19522</name>
</gene>